<dbReference type="InterPro" id="IPR025724">
    <property type="entry name" value="GAG-pre-integrase_dom"/>
</dbReference>
<dbReference type="InterPro" id="IPR013103">
    <property type="entry name" value="RVT_2"/>
</dbReference>
<dbReference type="InterPro" id="IPR007527">
    <property type="entry name" value="Znf_SWIM"/>
</dbReference>
<comment type="caution">
    <text evidence="4">The sequence shown here is derived from an EMBL/GenBank/DDBJ whole genome shotgun (WGS) entry which is preliminary data.</text>
</comment>
<keyword evidence="1" id="KW-0863">Zinc-finger</keyword>
<evidence type="ECO:0000313" key="4">
    <source>
        <dbReference type="EMBL" id="GJT27850.1"/>
    </source>
</evidence>
<evidence type="ECO:0000313" key="5">
    <source>
        <dbReference type="Proteomes" id="UP001151760"/>
    </source>
</evidence>
<keyword evidence="1" id="KW-0862">Zinc</keyword>
<dbReference type="EMBL" id="BQNB010014413">
    <property type="protein sequence ID" value="GJT27850.1"/>
    <property type="molecule type" value="Genomic_DNA"/>
</dbReference>
<reference evidence="4" key="1">
    <citation type="journal article" date="2022" name="Int. J. Mol. Sci.">
        <title>Draft Genome of Tanacetum Coccineum: Genomic Comparison of Closely Related Tanacetum-Family Plants.</title>
        <authorList>
            <person name="Yamashiro T."/>
            <person name="Shiraishi A."/>
            <person name="Nakayama K."/>
            <person name="Satake H."/>
        </authorList>
    </citation>
    <scope>NUCLEOTIDE SEQUENCE</scope>
</reference>
<keyword evidence="5" id="KW-1185">Reference proteome</keyword>
<dbReference type="PANTHER" id="PTHR47718:SF12">
    <property type="entry name" value="PROTEIN FAR1-RELATED SEQUENCE"/>
    <property type="match status" value="1"/>
</dbReference>
<evidence type="ECO:0000256" key="2">
    <source>
        <dbReference type="SAM" id="MobiDB-lite"/>
    </source>
</evidence>
<dbReference type="Pfam" id="PF07727">
    <property type="entry name" value="RVT_2"/>
    <property type="match status" value="1"/>
</dbReference>
<dbReference type="Proteomes" id="UP001151760">
    <property type="component" value="Unassembled WGS sequence"/>
</dbReference>
<organism evidence="4 5">
    <name type="scientific">Tanacetum coccineum</name>
    <dbReference type="NCBI Taxonomy" id="301880"/>
    <lineage>
        <taxon>Eukaryota</taxon>
        <taxon>Viridiplantae</taxon>
        <taxon>Streptophyta</taxon>
        <taxon>Embryophyta</taxon>
        <taxon>Tracheophyta</taxon>
        <taxon>Spermatophyta</taxon>
        <taxon>Magnoliopsida</taxon>
        <taxon>eudicotyledons</taxon>
        <taxon>Gunneridae</taxon>
        <taxon>Pentapetalae</taxon>
        <taxon>asterids</taxon>
        <taxon>campanulids</taxon>
        <taxon>Asterales</taxon>
        <taxon>Asteraceae</taxon>
        <taxon>Asteroideae</taxon>
        <taxon>Anthemideae</taxon>
        <taxon>Anthemidinae</taxon>
        <taxon>Tanacetum</taxon>
    </lineage>
</organism>
<evidence type="ECO:0000259" key="3">
    <source>
        <dbReference type="PROSITE" id="PS50966"/>
    </source>
</evidence>
<dbReference type="Pfam" id="PF13976">
    <property type="entry name" value="gag_pre-integrs"/>
    <property type="match status" value="1"/>
</dbReference>
<dbReference type="PANTHER" id="PTHR47718">
    <property type="entry name" value="OS01G0519700 PROTEIN"/>
    <property type="match status" value="1"/>
</dbReference>
<proteinExistence type="predicted"/>
<protein>
    <submittedName>
        <fullName evidence="4">Protein FAR1-related sequence 5</fullName>
    </submittedName>
</protein>
<reference evidence="4" key="2">
    <citation type="submission" date="2022-01" db="EMBL/GenBank/DDBJ databases">
        <authorList>
            <person name="Yamashiro T."/>
            <person name="Shiraishi A."/>
            <person name="Satake H."/>
            <person name="Nakayama K."/>
        </authorList>
    </citation>
    <scope>NUCLEOTIDE SEQUENCE</scope>
</reference>
<sequence>PVVGNWNINTGTSFHLNDYISSVSDVFNLCIYPPVSVGDEHSIPVTGSFHSILATQHRPLHINNVLITPNILNSVRQFVRDNFYTVEFDAFGFSVKDFLTRRVLLRCDSTGDLYPVTKPSTMPHAFLTTWHQRLGHPRSEVLCHVLSSNSISCNKEKHPVLCPACQLGKHKSYSEAFNDPNWKNAMTGEYNALVKNKTWTIVHRPTDAYIVRCMWSFRHKYLANDTLSCYKARLVANDSSRSMLDVKNAFMHGDLFETVYMHQPLEYQDSIHPHYVCLLQRSLYGIKQGPRAWFQGFAAYITHVGFAHSRYSKCLVEGSEVCIIKESPYVYEMPNKKKKKPQSVDKGNDKAEENDKVDLFFKKDGLYKVLRNVGDGSVVCSCQLFVRVGILCKHIFCVFKNANVEMIPQQYILRRWTKNLIPAALRNKRNRYGEKNVVVENYANEATSIVDHCVHLLSKDEPRLGAFVEKLKSLKKEVEADCPNPPSKNKTDNLEQLVGVPKPSVVDVNNPTVGSTKGRKKLRIKGGKEKAIEKSLKGRNSCSLCGGTDHNKRTCPRRFEGQDEVVFQKEVGQEEVLVQKEVCQEEVVQEKVDLAEDEEELSEEDEGLIHE</sequence>
<feature type="non-terminal residue" evidence="4">
    <location>
        <position position="1"/>
    </location>
</feature>
<feature type="domain" description="SWIM-type" evidence="3">
    <location>
        <begin position="367"/>
        <end position="403"/>
    </location>
</feature>
<dbReference type="PROSITE" id="PS50966">
    <property type="entry name" value="ZF_SWIM"/>
    <property type="match status" value="1"/>
</dbReference>
<feature type="region of interest" description="Disordered" evidence="2">
    <location>
        <begin position="503"/>
        <end position="524"/>
    </location>
</feature>
<gene>
    <name evidence="4" type="ORF">Tco_0908125</name>
</gene>
<name>A0ABQ5CME0_9ASTR</name>
<accession>A0ABQ5CME0</accession>
<evidence type="ECO:0000256" key="1">
    <source>
        <dbReference type="PROSITE-ProRule" id="PRU00325"/>
    </source>
</evidence>
<keyword evidence="1" id="KW-0479">Metal-binding</keyword>